<comment type="caution">
    <text evidence="2">The sequence shown here is derived from an EMBL/GenBank/DDBJ whole genome shotgun (WGS) entry which is preliminary data.</text>
</comment>
<dbReference type="AlphaFoldDB" id="A0A1F7FJ49"/>
<name>A0A1F7FJ49_UNCRA</name>
<keyword evidence="1" id="KW-0732">Signal</keyword>
<accession>A0A1F7FJ49</accession>
<feature type="signal peptide" evidence="1">
    <location>
        <begin position="1"/>
        <end position="27"/>
    </location>
</feature>
<evidence type="ECO:0000313" key="3">
    <source>
        <dbReference type="Proteomes" id="UP000179243"/>
    </source>
</evidence>
<organism evidence="2 3">
    <name type="scientific">Candidatus Raymondbacteria bacterium RIFOXYD12_FULL_49_13</name>
    <dbReference type="NCBI Taxonomy" id="1817890"/>
    <lineage>
        <taxon>Bacteria</taxon>
        <taxon>Raymondiibacteriota</taxon>
    </lineage>
</organism>
<evidence type="ECO:0000313" key="2">
    <source>
        <dbReference type="EMBL" id="OGK06754.1"/>
    </source>
</evidence>
<reference evidence="2 3" key="1">
    <citation type="journal article" date="2016" name="Nat. Commun.">
        <title>Thousands of microbial genomes shed light on interconnected biogeochemical processes in an aquifer system.</title>
        <authorList>
            <person name="Anantharaman K."/>
            <person name="Brown C.T."/>
            <person name="Hug L.A."/>
            <person name="Sharon I."/>
            <person name="Castelle C.J."/>
            <person name="Probst A.J."/>
            <person name="Thomas B.C."/>
            <person name="Singh A."/>
            <person name="Wilkins M.J."/>
            <person name="Karaoz U."/>
            <person name="Brodie E.L."/>
            <person name="Williams K.H."/>
            <person name="Hubbard S.S."/>
            <person name="Banfield J.F."/>
        </authorList>
    </citation>
    <scope>NUCLEOTIDE SEQUENCE [LARGE SCALE GENOMIC DNA]</scope>
</reference>
<sequence>MFYTCLKILSACHVLVALLVFPVITFAQDSVFTVDSHTRALWRFNEGGGDTAYDESGYGNHMGLVGSYGIYHSSDTSGISF</sequence>
<proteinExistence type="predicted"/>
<protein>
    <submittedName>
        <fullName evidence="2">Uncharacterized protein</fullName>
    </submittedName>
</protein>
<gene>
    <name evidence="2" type="ORF">A2519_04990</name>
</gene>
<dbReference type="Proteomes" id="UP000179243">
    <property type="component" value="Unassembled WGS sequence"/>
</dbReference>
<feature type="chain" id="PRO_5009528794" evidence="1">
    <location>
        <begin position="28"/>
        <end position="81"/>
    </location>
</feature>
<evidence type="ECO:0000256" key="1">
    <source>
        <dbReference type="SAM" id="SignalP"/>
    </source>
</evidence>
<dbReference type="EMBL" id="MFYX01000021">
    <property type="protein sequence ID" value="OGK06754.1"/>
    <property type="molecule type" value="Genomic_DNA"/>
</dbReference>